<evidence type="ECO:0000313" key="2">
    <source>
        <dbReference type="EMBL" id="GGP85477.1"/>
    </source>
</evidence>
<dbReference type="Gene3D" id="3.30.300.20">
    <property type="match status" value="1"/>
</dbReference>
<dbReference type="Pfam" id="PF02566">
    <property type="entry name" value="OsmC"/>
    <property type="match status" value="1"/>
</dbReference>
<dbReference type="AlphaFoldDB" id="A0A918AU79"/>
<protein>
    <submittedName>
        <fullName evidence="2">OsmC family protein</fullName>
    </submittedName>
</protein>
<dbReference type="RefSeq" id="WP_189227522.1">
    <property type="nucleotide sequence ID" value="NZ_BMRG01000028.1"/>
</dbReference>
<dbReference type="Proteomes" id="UP000639606">
    <property type="component" value="Unassembled WGS sequence"/>
</dbReference>
<dbReference type="InterPro" id="IPR003718">
    <property type="entry name" value="OsmC/Ohr_fam"/>
</dbReference>
<gene>
    <name evidence="2" type="ORF">GCM10010185_69050</name>
</gene>
<dbReference type="PANTHER" id="PTHR35368">
    <property type="entry name" value="HYDROPEROXIDE REDUCTASE"/>
    <property type="match status" value="1"/>
</dbReference>
<feature type="region of interest" description="Disordered" evidence="1">
    <location>
        <begin position="50"/>
        <end position="70"/>
    </location>
</feature>
<dbReference type="InterPro" id="IPR036102">
    <property type="entry name" value="OsmC/Ohrsf"/>
</dbReference>
<reference evidence="2" key="2">
    <citation type="submission" date="2020-09" db="EMBL/GenBank/DDBJ databases">
        <authorList>
            <person name="Sun Q."/>
            <person name="Ohkuma M."/>
        </authorList>
    </citation>
    <scope>NUCLEOTIDE SEQUENCE</scope>
    <source>
        <strain evidence="2">JCM 3313</strain>
    </source>
</reference>
<evidence type="ECO:0000256" key="1">
    <source>
        <dbReference type="SAM" id="MobiDB-lite"/>
    </source>
</evidence>
<dbReference type="EMBL" id="BMRG01000028">
    <property type="protein sequence ID" value="GGP85477.1"/>
    <property type="molecule type" value="Genomic_DNA"/>
</dbReference>
<name>A0A918AU79_9PSEU</name>
<dbReference type="InterPro" id="IPR052924">
    <property type="entry name" value="OsmC/Ohr_hydroprdx_reductase"/>
</dbReference>
<dbReference type="SUPFAM" id="SSF82784">
    <property type="entry name" value="OsmC-like"/>
    <property type="match status" value="1"/>
</dbReference>
<dbReference type="PANTHER" id="PTHR35368:SF1">
    <property type="entry name" value="HYDROPEROXIDE REDUCTASE"/>
    <property type="match status" value="1"/>
</dbReference>
<dbReference type="InterPro" id="IPR015946">
    <property type="entry name" value="KH_dom-like_a/b"/>
</dbReference>
<evidence type="ECO:0000313" key="3">
    <source>
        <dbReference type="Proteomes" id="UP000639606"/>
    </source>
</evidence>
<reference evidence="2" key="1">
    <citation type="journal article" date="2014" name="Int. J. Syst. Evol. Microbiol.">
        <title>Complete genome sequence of Corynebacterium casei LMG S-19264T (=DSM 44701T), isolated from a smear-ripened cheese.</title>
        <authorList>
            <consortium name="US DOE Joint Genome Institute (JGI-PGF)"/>
            <person name="Walter F."/>
            <person name="Albersmeier A."/>
            <person name="Kalinowski J."/>
            <person name="Ruckert C."/>
        </authorList>
    </citation>
    <scope>NUCLEOTIDE SEQUENCE</scope>
    <source>
        <strain evidence="2">JCM 3313</strain>
    </source>
</reference>
<organism evidence="2 3">
    <name type="scientific">Saccharothrix coeruleofusca</name>
    <dbReference type="NCBI Taxonomy" id="33919"/>
    <lineage>
        <taxon>Bacteria</taxon>
        <taxon>Bacillati</taxon>
        <taxon>Actinomycetota</taxon>
        <taxon>Actinomycetes</taxon>
        <taxon>Pseudonocardiales</taxon>
        <taxon>Pseudonocardiaceae</taxon>
        <taxon>Saccharothrix</taxon>
    </lineage>
</organism>
<comment type="caution">
    <text evidence="2">The sequence shown here is derived from an EMBL/GenBank/DDBJ whole genome shotgun (WGS) entry which is preliminary data.</text>
</comment>
<keyword evidence="3" id="KW-1185">Reference proteome</keyword>
<sequence length="173" mass="18242">MTAEVRQTLNDVDIEAVGSLVEAVRRDEGKARTTWAAHVTWTGGFRSRARVRGFDPTPSDEPAALGGGDTAPNPARQLLSALGNCLAVGYAANATAAGIAIDRLTVDLRGEVDLRVFLGLAEGHAGFDSITARVRLDSAAPRADLEALHRKVVATSPVGHTLRDAVPVRVELL</sequence>
<proteinExistence type="predicted"/>
<accession>A0A918AU79</accession>